<name>A0AAN9E618_CROPI</name>
<dbReference type="Proteomes" id="UP001372338">
    <property type="component" value="Unassembled WGS sequence"/>
</dbReference>
<accession>A0AAN9E618</accession>
<keyword evidence="1" id="KW-1133">Transmembrane helix</keyword>
<keyword evidence="2" id="KW-0732">Signal</keyword>
<feature type="transmembrane region" description="Helical" evidence="1">
    <location>
        <begin position="148"/>
        <end position="174"/>
    </location>
</feature>
<dbReference type="AlphaFoldDB" id="A0AAN9E618"/>
<proteinExistence type="predicted"/>
<evidence type="ECO:0000313" key="4">
    <source>
        <dbReference type="Proteomes" id="UP001372338"/>
    </source>
</evidence>
<protein>
    <submittedName>
        <fullName evidence="3">Uncharacterized protein</fullName>
    </submittedName>
</protein>
<dbReference type="EMBL" id="JAYWIO010000008">
    <property type="protein sequence ID" value="KAK7243877.1"/>
    <property type="molecule type" value="Genomic_DNA"/>
</dbReference>
<evidence type="ECO:0000256" key="2">
    <source>
        <dbReference type="SAM" id="SignalP"/>
    </source>
</evidence>
<evidence type="ECO:0000256" key="1">
    <source>
        <dbReference type="SAM" id="Phobius"/>
    </source>
</evidence>
<feature type="transmembrane region" description="Helical" evidence="1">
    <location>
        <begin position="186"/>
        <end position="206"/>
    </location>
</feature>
<feature type="chain" id="PRO_5042942929" evidence="2">
    <location>
        <begin position="22"/>
        <end position="218"/>
    </location>
</feature>
<comment type="caution">
    <text evidence="3">The sequence shown here is derived from an EMBL/GenBank/DDBJ whole genome shotgun (WGS) entry which is preliminary data.</text>
</comment>
<gene>
    <name evidence="3" type="ORF">RIF29_38690</name>
</gene>
<keyword evidence="1" id="KW-0812">Transmembrane</keyword>
<sequence>MIFFNAYAMRILAFLEMLSDAHWVSDIYGGVDQVLQKHFLSNKAKSKLDRLKSMFSQIYYDNLLRAIVTEGDGMESIANSYFCCYKVVKKSRLIINNTSHTKTLSPLPYEPSLWEPSLLVVDCAAVVHCCCLAWRWLSVAAVSRGVAAVVHCCIASVAAVVHCCCVASIAWRCCCDASAAAASRPLLLFRGASAVLLCGASALILLHPNHPIIAITYR</sequence>
<evidence type="ECO:0000313" key="3">
    <source>
        <dbReference type="EMBL" id="KAK7243877.1"/>
    </source>
</evidence>
<organism evidence="3 4">
    <name type="scientific">Crotalaria pallida</name>
    <name type="common">Smooth rattlebox</name>
    <name type="synonym">Crotalaria striata</name>
    <dbReference type="NCBI Taxonomy" id="3830"/>
    <lineage>
        <taxon>Eukaryota</taxon>
        <taxon>Viridiplantae</taxon>
        <taxon>Streptophyta</taxon>
        <taxon>Embryophyta</taxon>
        <taxon>Tracheophyta</taxon>
        <taxon>Spermatophyta</taxon>
        <taxon>Magnoliopsida</taxon>
        <taxon>eudicotyledons</taxon>
        <taxon>Gunneridae</taxon>
        <taxon>Pentapetalae</taxon>
        <taxon>rosids</taxon>
        <taxon>fabids</taxon>
        <taxon>Fabales</taxon>
        <taxon>Fabaceae</taxon>
        <taxon>Papilionoideae</taxon>
        <taxon>50 kb inversion clade</taxon>
        <taxon>genistoids sensu lato</taxon>
        <taxon>core genistoids</taxon>
        <taxon>Crotalarieae</taxon>
        <taxon>Crotalaria</taxon>
    </lineage>
</organism>
<keyword evidence="1" id="KW-0472">Membrane</keyword>
<keyword evidence="4" id="KW-1185">Reference proteome</keyword>
<feature type="signal peptide" evidence="2">
    <location>
        <begin position="1"/>
        <end position="21"/>
    </location>
</feature>
<reference evidence="3 4" key="1">
    <citation type="submission" date="2024-01" db="EMBL/GenBank/DDBJ databases">
        <title>The genomes of 5 underutilized Papilionoideae crops provide insights into root nodulation and disease resistanc.</title>
        <authorList>
            <person name="Yuan L."/>
        </authorList>
    </citation>
    <scope>NUCLEOTIDE SEQUENCE [LARGE SCALE GENOMIC DNA]</scope>
    <source>
        <strain evidence="3">ZHUSHIDOU_FW_LH</strain>
        <tissue evidence="3">Leaf</tissue>
    </source>
</reference>